<comment type="caution">
    <text evidence="1">The sequence shown here is derived from an EMBL/GenBank/DDBJ whole genome shotgun (WGS) entry which is preliminary data.</text>
</comment>
<keyword evidence="2" id="KW-1185">Reference proteome</keyword>
<dbReference type="Proteomes" id="UP000018936">
    <property type="component" value="Unassembled WGS sequence"/>
</dbReference>
<evidence type="ECO:0000313" key="2">
    <source>
        <dbReference type="Proteomes" id="UP000018936"/>
    </source>
</evidence>
<dbReference type="AlphaFoldDB" id="V8NP66"/>
<organism evidence="1 2">
    <name type="scientific">Ophiophagus hannah</name>
    <name type="common">King cobra</name>
    <name type="synonym">Naja hannah</name>
    <dbReference type="NCBI Taxonomy" id="8665"/>
    <lineage>
        <taxon>Eukaryota</taxon>
        <taxon>Metazoa</taxon>
        <taxon>Chordata</taxon>
        <taxon>Craniata</taxon>
        <taxon>Vertebrata</taxon>
        <taxon>Euteleostomi</taxon>
        <taxon>Lepidosauria</taxon>
        <taxon>Squamata</taxon>
        <taxon>Bifurcata</taxon>
        <taxon>Unidentata</taxon>
        <taxon>Episquamata</taxon>
        <taxon>Toxicofera</taxon>
        <taxon>Serpentes</taxon>
        <taxon>Colubroidea</taxon>
        <taxon>Elapidae</taxon>
        <taxon>Elapinae</taxon>
        <taxon>Ophiophagus</taxon>
    </lineage>
</organism>
<dbReference type="EMBL" id="AZIM01002582">
    <property type="protein sequence ID" value="ETE63756.1"/>
    <property type="molecule type" value="Genomic_DNA"/>
</dbReference>
<gene>
    <name evidence="1" type="ORF">L345_10483</name>
</gene>
<protein>
    <submittedName>
        <fullName evidence="1">Uncharacterized protein</fullName>
    </submittedName>
</protein>
<name>V8NP66_OPHHA</name>
<reference evidence="1 2" key="1">
    <citation type="journal article" date="2013" name="Proc. Natl. Acad. Sci. U.S.A.">
        <title>The king cobra genome reveals dynamic gene evolution and adaptation in the snake venom system.</title>
        <authorList>
            <person name="Vonk F.J."/>
            <person name="Casewell N.R."/>
            <person name="Henkel C.V."/>
            <person name="Heimberg A.M."/>
            <person name="Jansen H.J."/>
            <person name="McCleary R.J."/>
            <person name="Kerkkamp H.M."/>
            <person name="Vos R.A."/>
            <person name="Guerreiro I."/>
            <person name="Calvete J.J."/>
            <person name="Wuster W."/>
            <person name="Woods A.E."/>
            <person name="Logan J.M."/>
            <person name="Harrison R.A."/>
            <person name="Castoe T.A."/>
            <person name="de Koning A.P."/>
            <person name="Pollock D.D."/>
            <person name="Yandell M."/>
            <person name="Calderon D."/>
            <person name="Renjifo C."/>
            <person name="Currier R.B."/>
            <person name="Salgado D."/>
            <person name="Pla D."/>
            <person name="Sanz L."/>
            <person name="Hyder A.S."/>
            <person name="Ribeiro J.M."/>
            <person name="Arntzen J.W."/>
            <person name="van den Thillart G.E."/>
            <person name="Boetzer M."/>
            <person name="Pirovano W."/>
            <person name="Dirks R.P."/>
            <person name="Spaink H.P."/>
            <person name="Duboule D."/>
            <person name="McGlinn E."/>
            <person name="Kini R.M."/>
            <person name="Richardson M.K."/>
        </authorList>
    </citation>
    <scope>NUCLEOTIDE SEQUENCE</scope>
    <source>
        <tissue evidence="1">Blood</tissue>
    </source>
</reference>
<feature type="non-terminal residue" evidence="1">
    <location>
        <position position="1"/>
    </location>
</feature>
<accession>V8NP66</accession>
<proteinExistence type="predicted"/>
<sequence>MGWVSFEKGDVALSFPCHTHQTTPTEPVVKRVLSPTPGRLPSEMFDRPLFLRRAERLEEEDPIAPLPRKELALRTLSCFSSRLFETHPECKDVFFLFRDVDDLQQLKMSFWLSSSIHTVGPPGLKCHRPRRDGSICGQAGVLPVPVGNTRGFASFHHPGIRRNFPDREDH</sequence>
<evidence type="ECO:0000313" key="1">
    <source>
        <dbReference type="EMBL" id="ETE63756.1"/>
    </source>
</evidence>